<feature type="transmembrane region" description="Helical" evidence="1">
    <location>
        <begin position="51"/>
        <end position="70"/>
    </location>
</feature>
<proteinExistence type="predicted"/>
<evidence type="ECO:0000256" key="1">
    <source>
        <dbReference type="SAM" id="Phobius"/>
    </source>
</evidence>
<dbReference type="AlphaFoldDB" id="A0A4R6ZK71"/>
<feature type="transmembrane region" description="Helical" evidence="1">
    <location>
        <begin position="188"/>
        <end position="208"/>
    </location>
</feature>
<evidence type="ECO:0000313" key="3">
    <source>
        <dbReference type="Proteomes" id="UP000295212"/>
    </source>
</evidence>
<dbReference type="EMBL" id="SNZJ01000011">
    <property type="protein sequence ID" value="TDR52777.1"/>
    <property type="molecule type" value="Genomic_DNA"/>
</dbReference>
<gene>
    <name evidence="2" type="ORF">DFP85_111101</name>
</gene>
<name>A0A4R6ZK71_9GAMM</name>
<protein>
    <recommendedName>
        <fullName evidence="4">DUF4239 domain-containing protein</fullName>
    </recommendedName>
</protein>
<sequence>MRFQHLVDSLSVVGFFLAFTVVALITLEVGYRLGHWWQTRSSNEQQGPTSMIVGSLLALMAFLLAITMGMSSDRFDTRRSLVLVEANSVGTTYLRAGYLSEPASSTIRDLLRAYVPLRIVTNDLADLKVRMDRSVEIQAELWSITEELARATPDSDVLALFIASLNEMIDVHETRVVAGLYARVPETILILLLLGSLLTLAMVGYNAGLSLRRSPLAAVVLVIVLGAVITLVVDLDRPRDGFLEVSQQPLIDLQQQIGQLSPASPST</sequence>
<organism evidence="2 3">
    <name type="scientific">Halomonas ventosae</name>
    <dbReference type="NCBI Taxonomy" id="229007"/>
    <lineage>
        <taxon>Bacteria</taxon>
        <taxon>Pseudomonadati</taxon>
        <taxon>Pseudomonadota</taxon>
        <taxon>Gammaproteobacteria</taxon>
        <taxon>Oceanospirillales</taxon>
        <taxon>Halomonadaceae</taxon>
        <taxon>Halomonas</taxon>
    </lineage>
</organism>
<dbReference type="Pfam" id="PF14023">
    <property type="entry name" value="Bestrophin-like"/>
    <property type="match status" value="1"/>
</dbReference>
<keyword evidence="1" id="KW-0812">Transmembrane</keyword>
<accession>A0A4R6ZK71</accession>
<keyword evidence="1" id="KW-1133">Transmembrane helix</keyword>
<dbReference type="Proteomes" id="UP000295212">
    <property type="component" value="Unassembled WGS sequence"/>
</dbReference>
<evidence type="ECO:0000313" key="2">
    <source>
        <dbReference type="EMBL" id="TDR52777.1"/>
    </source>
</evidence>
<feature type="transmembrane region" description="Helical" evidence="1">
    <location>
        <begin position="214"/>
        <end position="233"/>
    </location>
</feature>
<keyword evidence="1" id="KW-0472">Membrane</keyword>
<dbReference type="InterPro" id="IPR025333">
    <property type="entry name" value="DUF4239"/>
</dbReference>
<reference evidence="2 3" key="1">
    <citation type="submission" date="2019-03" db="EMBL/GenBank/DDBJ databases">
        <title>Genomic Encyclopedia of Type Strains, Phase III (KMG-III): the genomes of soil and plant-associated and newly described type strains.</title>
        <authorList>
            <person name="Whitman W."/>
        </authorList>
    </citation>
    <scope>NUCLEOTIDE SEQUENCE [LARGE SCALE GENOMIC DNA]</scope>
    <source>
        <strain evidence="2 3">CECT 5797</strain>
    </source>
</reference>
<comment type="caution">
    <text evidence="2">The sequence shown here is derived from an EMBL/GenBank/DDBJ whole genome shotgun (WGS) entry which is preliminary data.</text>
</comment>
<evidence type="ECO:0008006" key="4">
    <source>
        <dbReference type="Google" id="ProtNLM"/>
    </source>
</evidence>
<feature type="transmembrane region" description="Helical" evidence="1">
    <location>
        <begin position="12"/>
        <end position="31"/>
    </location>
</feature>